<comment type="caution">
    <text evidence="1">The sequence shown here is derived from an EMBL/GenBank/DDBJ whole genome shotgun (WGS) entry which is preliminary data.</text>
</comment>
<evidence type="ECO:0000313" key="1">
    <source>
        <dbReference type="EMBL" id="MDP9830431.1"/>
    </source>
</evidence>
<evidence type="ECO:0000313" key="2">
    <source>
        <dbReference type="Proteomes" id="UP001235712"/>
    </source>
</evidence>
<dbReference type="InterPro" id="IPR011009">
    <property type="entry name" value="Kinase-like_dom_sf"/>
</dbReference>
<dbReference type="EMBL" id="JAUSQZ010000001">
    <property type="protein sequence ID" value="MDP9830431.1"/>
    <property type="molecule type" value="Genomic_DNA"/>
</dbReference>
<accession>A0ABT9PD64</accession>
<proteinExistence type="predicted"/>
<keyword evidence="1" id="KW-0808">Transferase</keyword>
<organism evidence="1 2">
    <name type="scientific">Kineosporia succinea</name>
    <dbReference type="NCBI Taxonomy" id="84632"/>
    <lineage>
        <taxon>Bacteria</taxon>
        <taxon>Bacillati</taxon>
        <taxon>Actinomycetota</taxon>
        <taxon>Actinomycetes</taxon>
        <taxon>Kineosporiales</taxon>
        <taxon>Kineosporiaceae</taxon>
        <taxon>Kineosporia</taxon>
    </lineage>
</organism>
<name>A0ABT9PD64_9ACTN</name>
<dbReference type="EC" id="2.7.1.72" evidence="1"/>
<dbReference type="Gene3D" id="1.10.510.10">
    <property type="entry name" value="Transferase(Phosphotransferase) domain 1"/>
    <property type="match status" value="1"/>
</dbReference>
<keyword evidence="2" id="KW-1185">Reference proteome</keyword>
<gene>
    <name evidence="1" type="ORF">J2S57_006180</name>
</gene>
<protein>
    <submittedName>
        <fullName evidence="1">Streptomycin 6-kinase</fullName>
        <ecNumber evidence="1">2.7.1.72</ecNumber>
    </submittedName>
</protein>
<dbReference type="Proteomes" id="UP001235712">
    <property type="component" value="Unassembled WGS sequence"/>
</dbReference>
<reference evidence="1 2" key="1">
    <citation type="submission" date="2023-07" db="EMBL/GenBank/DDBJ databases">
        <title>Sequencing the genomes of 1000 actinobacteria strains.</title>
        <authorList>
            <person name="Klenk H.-P."/>
        </authorList>
    </citation>
    <scope>NUCLEOTIDE SEQUENCE [LARGE SCALE GENOMIC DNA]</scope>
    <source>
        <strain evidence="1 2">DSM 44388</strain>
    </source>
</reference>
<dbReference type="SUPFAM" id="SSF56112">
    <property type="entry name" value="Protein kinase-like (PK-like)"/>
    <property type="match status" value="1"/>
</dbReference>
<dbReference type="InterPro" id="IPR006748">
    <property type="entry name" value="NH2Glyco/OHUrea_AB-resist_kin"/>
</dbReference>
<sequence>MSGLEDVVAQYASRWSLGLGAPYEPGGGSAWVAPAVDARGRALALKIGWRHDEAMDEAAALRAWDGHGAARVHASDTTPTTVALLLERCEPGTPLARRPEPEQDEVIATVLNELWRVPSGDHPFRPLSAMTAAWADAFEARLPGAAGRLDPGWAREAVSLLRQLPLEHHDPRLLCTDLHAGNVLAAERAPWLVIDPKPYVGDPSYDVVQHLLNCRARLAADAPGLAHHLADRAGLDRDRVTAWLFARCVQESLDDASLLDVAAQLTRSQGQ</sequence>
<dbReference type="RefSeq" id="WP_307249501.1">
    <property type="nucleotide sequence ID" value="NZ_JAUSQZ010000001.1"/>
</dbReference>
<dbReference type="GO" id="GO:0050300">
    <property type="term" value="F:aminoglycoside 6-kinase activity"/>
    <property type="evidence" value="ECO:0007669"/>
    <property type="project" value="UniProtKB-EC"/>
</dbReference>
<dbReference type="Pfam" id="PF04655">
    <property type="entry name" value="APH_6_hur"/>
    <property type="match status" value="1"/>
</dbReference>